<keyword evidence="2" id="KW-1185">Reference proteome</keyword>
<dbReference type="AlphaFoldDB" id="A0A1Q9E6U3"/>
<proteinExistence type="predicted"/>
<gene>
    <name evidence="1" type="ORF">AK812_SmicGene13929</name>
</gene>
<accession>A0A1Q9E6U3</accession>
<name>A0A1Q9E6U3_SYMMI</name>
<sequence>MLATPPRSGSHRLIFGAPTRSTCRLRRGSAVQAARGRETGGQELSDPTMRRRLCAAVGLLLTTRVRQRRVLAAEQADEKDLSQRLSPEAALRNPRLLWGDEEVAAYPGWLFGEWEISSRPLAFREPLGPRFLDDATRAGIREEFEGTEAAKPLKWKSRFYWQALDQTGEVRPRAPSFPSGLLLALPSLAASCLDKVVQYRAYNAGQEISAFLKQSVPRVVAEADPRVQPLQISVSFPVETEDEELIRSVTLKLEACRTQQVQETEFISSELFHQKIFTDGELDSEGDFEVLNAYTLLEPGRVAVRNRVAKYLIPADDLYKEADSRAVSWADYEWELRRLSLGVGAPALTHLMAKNARLPRKGKAMVDAEPLGAVNPRRGWESLGIWRRLAMCFLGRKLLSSVPARNAHVLGQIF</sequence>
<protein>
    <submittedName>
        <fullName evidence="1">Uncharacterized protein</fullName>
    </submittedName>
</protein>
<dbReference type="Proteomes" id="UP000186817">
    <property type="component" value="Unassembled WGS sequence"/>
</dbReference>
<evidence type="ECO:0000313" key="2">
    <source>
        <dbReference type="Proteomes" id="UP000186817"/>
    </source>
</evidence>
<reference evidence="1 2" key="1">
    <citation type="submission" date="2016-02" db="EMBL/GenBank/DDBJ databases">
        <title>Genome analysis of coral dinoflagellate symbionts highlights evolutionary adaptations to a symbiotic lifestyle.</title>
        <authorList>
            <person name="Aranda M."/>
            <person name="Li Y."/>
            <person name="Liew Y.J."/>
            <person name="Baumgarten S."/>
            <person name="Simakov O."/>
            <person name="Wilson M."/>
            <person name="Piel J."/>
            <person name="Ashoor H."/>
            <person name="Bougouffa S."/>
            <person name="Bajic V.B."/>
            <person name="Ryu T."/>
            <person name="Ravasi T."/>
            <person name="Bayer T."/>
            <person name="Micklem G."/>
            <person name="Kim H."/>
            <person name="Bhak J."/>
            <person name="Lajeunesse T.C."/>
            <person name="Voolstra C.R."/>
        </authorList>
    </citation>
    <scope>NUCLEOTIDE SEQUENCE [LARGE SCALE GENOMIC DNA]</scope>
    <source>
        <strain evidence="1 2">CCMP2467</strain>
    </source>
</reference>
<dbReference type="OrthoDB" id="195555at2759"/>
<evidence type="ECO:0000313" key="1">
    <source>
        <dbReference type="EMBL" id="OLQ03139.1"/>
    </source>
</evidence>
<dbReference type="EMBL" id="LSRX01000244">
    <property type="protein sequence ID" value="OLQ03139.1"/>
    <property type="molecule type" value="Genomic_DNA"/>
</dbReference>
<organism evidence="1 2">
    <name type="scientific">Symbiodinium microadriaticum</name>
    <name type="common">Dinoflagellate</name>
    <name type="synonym">Zooxanthella microadriatica</name>
    <dbReference type="NCBI Taxonomy" id="2951"/>
    <lineage>
        <taxon>Eukaryota</taxon>
        <taxon>Sar</taxon>
        <taxon>Alveolata</taxon>
        <taxon>Dinophyceae</taxon>
        <taxon>Suessiales</taxon>
        <taxon>Symbiodiniaceae</taxon>
        <taxon>Symbiodinium</taxon>
    </lineage>
</organism>
<comment type="caution">
    <text evidence="1">The sequence shown here is derived from an EMBL/GenBank/DDBJ whole genome shotgun (WGS) entry which is preliminary data.</text>
</comment>